<evidence type="ECO:0000256" key="1">
    <source>
        <dbReference type="ARBA" id="ARBA00009183"/>
    </source>
</evidence>
<organism evidence="6 7">
    <name type="scientific">Blepharisma stoltei</name>
    <dbReference type="NCBI Taxonomy" id="1481888"/>
    <lineage>
        <taxon>Eukaryota</taxon>
        <taxon>Sar</taxon>
        <taxon>Alveolata</taxon>
        <taxon>Ciliophora</taxon>
        <taxon>Postciliodesmatophora</taxon>
        <taxon>Heterotrichea</taxon>
        <taxon>Heterotrichida</taxon>
        <taxon>Blepharismidae</taxon>
        <taxon>Blepharisma</taxon>
    </lineage>
</organism>
<sequence>MDEEVCIIGGGAAGIISCKIAKDYGLVPCVIEKSNSFGGIWKNSDEEIGVWNSLRTNTSKYFTCFSDMPWPSSTDPTPPNREVMDYFLSYIRSHSLIDNFLFNCKATFVNKTQEGYSVRWQNTVTGQIFEKDFPYVIVANGFHTKEIFPVDDCCLLKLKNLHSGKYRDPKEFIGQKVVIVGASTSACDIAEDLANYASEVIQVIRKPHYLLPKYYHGIPIDFFSKTKSLQNWLISRESVEIGQEMKKGFRRLAENPGHPDLVILPEDEQSNSFSIVNINYKKCLEDGKIQIIKGKPINLTENSLVLDNERELEAEAVIWCTGYEADLTFCDEKILEILNYDGHDNVLPAVSFLNTIHPDLPGFGIIGMLRGVFIGTYELQAELIMRYIKNLTNLTERTLREGVEHELRLRRAIPKPQYIYYSLEFTERLMNALNFKGIESNSDTQDIIKFRDILYLPQFYRLDKGESQLILCKQVIDELKERFYIHEETLTELFFSNQ</sequence>
<proteinExistence type="inferred from homology"/>
<dbReference type="GO" id="GO:0004499">
    <property type="term" value="F:N,N-dimethylaniline monooxygenase activity"/>
    <property type="evidence" value="ECO:0007669"/>
    <property type="project" value="InterPro"/>
</dbReference>
<accession>A0AAU9JN21</accession>
<evidence type="ECO:0000313" key="6">
    <source>
        <dbReference type="EMBL" id="CAG9327113.1"/>
    </source>
</evidence>
<keyword evidence="4" id="KW-0521">NADP</keyword>
<dbReference type="EMBL" id="CAJZBQ010000043">
    <property type="protein sequence ID" value="CAG9327113.1"/>
    <property type="molecule type" value="Genomic_DNA"/>
</dbReference>
<comment type="caution">
    <text evidence="6">The sequence shown here is derived from an EMBL/GenBank/DDBJ whole genome shotgun (WGS) entry which is preliminary data.</text>
</comment>
<evidence type="ECO:0000313" key="7">
    <source>
        <dbReference type="Proteomes" id="UP001162131"/>
    </source>
</evidence>
<keyword evidence="5" id="KW-0560">Oxidoreductase</keyword>
<evidence type="ECO:0008006" key="8">
    <source>
        <dbReference type="Google" id="ProtNLM"/>
    </source>
</evidence>
<dbReference type="GO" id="GO:0050661">
    <property type="term" value="F:NADP binding"/>
    <property type="evidence" value="ECO:0007669"/>
    <property type="project" value="InterPro"/>
</dbReference>
<reference evidence="6" key="1">
    <citation type="submission" date="2021-09" db="EMBL/GenBank/DDBJ databases">
        <authorList>
            <consortium name="AG Swart"/>
            <person name="Singh M."/>
            <person name="Singh A."/>
            <person name="Seah K."/>
            <person name="Emmerich C."/>
        </authorList>
    </citation>
    <scope>NUCLEOTIDE SEQUENCE</scope>
    <source>
        <strain evidence="6">ATCC30299</strain>
    </source>
</reference>
<evidence type="ECO:0000256" key="5">
    <source>
        <dbReference type="ARBA" id="ARBA00023002"/>
    </source>
</evidence>
<dbReference type="InterPro" id="IPR036188">
    <property type="entry name" value="FAD/NAD-bd_sf"/>
</dbReference>
<dbReference type="InterPro" id="IPR000960">
    <property type="entry name" value="Flavin_mOase"/>
</dbReference>
<evidence type="ECO:0000256" key="4">
    <source>
        <dbReference type="ARBA" id="ARBA00022857"/>
    </source>
</evidence>
<evidence type="ECO:0000256" key="3">
    <source>
        <dbReference type="ARBA" id="ARBA00022827"/>
    </source>
</evidence>
<evidence type="ECO:0000256" key="2">
    <source>
        <dbReference type="ARBA" id="ARBA00022630"/>
    </source>
</evidence>
<name>A0AAU9JN21_9CILI</name>
<keyword evidence="7" id="KW-1185">Reference proteome</keyword>
<keyword evidence="3" id="KW-0274">FAD</keyword>
<dbReference type="AlphaFoldDB" id="A0AAU9JN21"/>
<dbReference type="InterPro" id="IPR050346">
    <property type="entry name" value="FMO-like"/>
</dbReference>
<dbReference type="Proteomes" id="UP001162131">
    <property type="component" value="Unassembled WGS sequence"/>
</dbReference>
<keyword evidence="2" id="KW-0285">Flavoprotein</keyword>
<dbReference type="Pfam" id="PF00743">
    <property type="entry name" value="FMO-like"/>
    <property type="match status" value="1"/>
</dbReference>
<dbReference type="Gene3D" id="3.50.50.60">
    <property type="entry name" value="FAD/NAD(P)-binding domain"/>
    <property type="match status" value="1"/>
</dbReference>
<protein>
    <recommendedName>
        <fullName evidence="8">Flavin-containing monooxygenase</fullName>
    </recommendedName>
</protein>
<dbReference type="PRINTS" id="PR00370">
    <property type="entry name" value="FMOXYGENASE"/>
</dbReference>
<gene>
    <name evidence="6" type="ORF">BSTOLATCC_MIC43157</name>
</gene>
<dbReference type="GO" id="GO:0050660">
    <property type="term" value="F:flavin adenine dinucleotide binding"/>
    <property type="evidence" value="ECO:0007669"/>
    <property type="project" value="InterPro"/>
</dbReference>
<comment type="similarity">
    <text evidence="1">Belongs to the FMO family.</text>
</comment>
<dbReference type="SUPFAM" id="SSF51905">
    <property type="entry name" value="FAD/NAD(P)-binding domain"/>
    <property type="match status" value="1"/>
</dbReference>
<dbReference type="PANTHER" id="PTHR23023">
    <property type="entry name" value="DIMETHYLANILINE MONOOXYGENASE"/>
    <property type="match status" value="1"/>
</dbReference>
<dbReference type="InterPro" id="IPR020946">
    <property type="entry name" value="Flavin_mOase-like"/>
</dbReference>